<dbReference type="EMBL" id="ATLV01017321">
    <property type="status" value="NOT_ANNOTATED_CDS"/>
    <property type="molecule type" value="Genomic_DNA"/>
</dbReference>
<evidence type="ECO:0000313" key="1">
    <source>
        <dbReference type="EMBL" id="KFB42109.1"/>
    </source>
</evidence>
<evidence type="ECO:0000313" key="2">
    <source>
        <dbReference type="EnsemblMetazoa" id="ASIC009770-PA"/>
    </source>
</evidence>
<dbReference type="EnsemblMetazoa" id="ASIC009770-RA">
    <property type="protein sequence ID" value="ASIC009770-PA"/>
    <property type="gene ID" value="ASIC009770"/>
</dbReference>
<gene>
    <name evidence="1" type="ORF">ZHAS_00009770</name>
</gene>
<dbReference type="EMBL" id="KE525161">
    <property type="protein sequence ID" value="KFB42109.1"/>
    <property type="molecule type" value="Genomic_DNA"/>
</dbReference>
<protein>
    <submittedName>
        <fullName evidence="1 2">Uncharacterized protein</fullName>
    </submittedName>
</protein>
<organism evidence="1">
    <name type="scientific">Anopheles sinensis</name>
    <name type="common">Mosquito</name>
    <dbReference type="NCBI Taxonomy" id="74873"/>
    <lineage>
        <taxon>Eukaryota</taxon>
        <taxon>Metazoa</taxon>
        <taxon>Ecdysozoa</taxon>
        <taxon>Arthropoda</taxon>
        <taxon>Hexapoda</taxon>
        <taxon>Insecta</taxon>
        <taxon>Pterygota</taxon>
        <taxon>Neoptera</taxon>
        <taxon>Endopterygota</taxon>
        <taxon>Diptera</taxon>
        <taxon>Nematocera</taxon>
        <taxon>Culicoidea</taxon>
        <taxon>Culicidae</taxon>
        <taxon>Anophelinae</taxon>
        <taxon>Anopheles</taxon>
    </lineage>
</organism>
<accession>A0A084VVW5</accession>
<reference evidence="1 3" key="1">
    <citation type="journal article" date="2014" name="BMC Genomics">
        <title>Genome sequence of Anopheles sinensis provides insight into genetics basis of mosquito competence for malaria parasites.</title>
        <authorList>
            <person name="Zhou D."/>
            <person name="Zhang D."/>
            <person name="Ding G."/>
            <person name="Shi L."/>
            <person name="Hou Q."/>
            <person name="Ye Y."/>
            <person name="Xu Y."/>
            <person name="Zhou H."/>
            <person name="Xiong C."/>
            <person name="Li S."/>
            <person name="Yu J."/>
            <person name="Hong S."/>
            <person name="Yu X."/>
            <person name="Zou P."/>
            <person name="Chen C."/>
            <person name="Chang X."/>
            <person name="Wang W."/>
            <person name="Lv Y."/>
            <person name="Sun Y."/>
            <person name="Ma L."/>
            <person name="Shen B."/>
            <person name="Zhu C."/>
        </authorList>
    </citation>
    <scope>NUCLEOTIDE SEQUENCE [LARGE SCALE GENOMIC DNA]</scope>
</reference>
<reference evidence="2" key="2">
    <citation type="submission" date="2020-05" db="UniProtKB">
        <authorList>
            <consortium name="EnsemblMetazoa"/>
        </authorList>
    </citation>
    <scope>IDENTIFICATION</scope>
</reference>
<sequence>MYSGRSQLCEREYIADIVAMLHFSNDLSPSPSFRSATDRREVMCCNGHPEALLLLLLLLNESELFWQMRLA</sequence>
<dbReference type="AlphaFoldDB" id="A0A084VVW5"/>
<dbReference type="VEuPathDB" id="VectorBase:ASIC009770"/>
<proteinExistence type="predicted"/>
<dbReference type="Proteomes" id="UP000030765">
    <property type="component" value="Unassembled WGS sequence"/>
</dbReference>
<evidence type="ECO:0000313" key="3">
    <source>
        <dbReference type="Proteomes" id="UP000030765"/>
    </source>
</evidence>
<keyword evidence="3" id="KW-1185">Reference proteome</keyword>
<name>A0A084VVW5_ANOSI</name>